<evidence type="ECO:0000256" key="1">
    <source>
        <dbReference type="SAM" id="MobiDB-lite"/>
    </source>
</evidence>
<dbReference type="EMBL" id="QFQP01000005">
    <property type="protein sequence ID" value="PZR15471.1"/>
    <property type="molecule type" value="Genomic_DNA"/>
</dbReference>
<gene>
    <name evidence="2" type="ORF">DI536_08465</name>
</gene>
<evidence type="ECO:0000313" key="3">
    <source>
        <dbReference type="Proteomes" id="UP000249061"/>
    </source>
</evidence>
<name>A0A2W5VXQ9_9BACT</name>
<feature type="region of interest" description="Disordered" evidence="1">
    <location>
        <begin position="57"/>
        <end position="140"/>
    </location>
</feature>
<dbReference type="Proteomes" id="UP000249061">
    <property type="component" value="Unassembled WGS sequence"/>
</dbReference>
<feature type="compositionally biased region" description="Polar residues" evidence="1">
    <location>
        <begin position="1"/>
        <end position="16"/>
    </location>
</feature>
<dbReference type="AlphaFoldDB" id="A0A2W5VXQ9"/>
<proteinExistence type="predicted"/>
<evidence type="ECO:0000313" key="2">
    <source>
        <dbReference type="EMBL" id="PZR15471.1"/>
    </source>
</evidence>
<protein>
    <submittedName>
        <fullName evidence="2">Uncharacterized protein</fullName>
    </submittedName>
</protein>
<accession>A0A2W5VXQ9</accession>
<feature type="compositionally biased region" description="Low complexity" evidence="1">
    <location>
        <begin position="23"/>
        <end position="33"/>
    </location>
</feature>
<organism evidence="2 3">
    <name type="scientific">Archangium gephyra</name>
    <dbReference type="NCBI Taxonomy" id="48"/>
    <lineage>
        <taxon>Bacteria</taxon>
        <taxon>Pseudomonadati</taxon>
        <taxon>Myxococcota</taxon>
        <taxon>Myxococcia</taxon>
        <taxon>Myxococcales</taxon>
        <taxon>Cystobacterineae</taxon>
        <taxon>Archangiaceae</taxon>
        <taxon>Archangium</taxon>
    </lineage>
</organism>
<sequence length="140" mass="14349">MTGIKNTSNRAVSSVRLQKPGNPRQKPAAAPRAPVLNHFEARARQLAKVAQQVAAAVSKAAKGNDKPGSPTGVYKPMPPPSSGASEFEACSPPQARPAVLTHSTDGEVIPVKGNGGSGRGTITRAGNFCTDEGAPETVLV</sequence>
<comment type="caution">
    <text evidence="2">The sequence shown here is derived from an EMBL/GenBank/DDBJ whole genome shotgun (WGS) entry which is preliminary data.</text>
</comment>
<reference evidence="2 3" key="1">
    <citation type="submission" date="2017-08" db="EMBL/GenBank/DDBJ databases">
        <title>Infants hospitalized years apart are colonized by the same room-sourced microbial strains.</title>
        <authorList>
            <person name="Brooks B."/>
            <person name="Olm M.R."/>
            <person name="Firek B.A."/>
            <person name="Baker R."/>
            <person name="Thomas B.C."/>
            <person name="Morowitz M.J."/>
            <person name="Banfield J.F."/>
        </authorList>
    </citation>
    <scope>NUCLEOTIDE SEQUENCE [LARGE SCALE GENOMIC DNA]</scope>
    <source>
        <strain evidence="2">S2_003_000_R2_14</strain>
    </source>
</reference>
<feature type="region of interest" description="Disordered" evidence="1">
    <location>
        <begin position="1"/>
        <end position="33"/>
    </location>
</feature>